<dbReference type="EMBL" id="CP036343">
    <property type="protein sequence ID" value="QDT92431.1"/>
    <property type="molecule type" value="Genomic_DNA"/>
</dbReference>
<dbReference type="KEGG" id="gax:Pan161_40980"/>
<organism evidence="1 2">
    <name type="scientific">Gimesia algae</name>
    <dbReference type="NCBI Taxonomy" id="2527971"/>
    <lineage>
        <taxon>Bacteria</taxon>
        <taxon>Pseudomonadati</taxon>
        <taxon>Planctomycetota</taxon>
        <taxon>Planctomycetia</taxon>
        <taxon>Planctomycetales</taxon>
        <taxon>Planctomycetaceae</taxon>
        <taxon>Gimesia</taxon>
    </lineage>
</organism>
<keyword evidence="2" id="KW-1185">Reference proteome</keyword>
<reference evidence="1 2" key="1">
    <citation type="submission" date="2019-02" db="EMBL/GenBank/DDBJ databases">
        <title>Deep-cultivation of Planctomycetes and their phenomic and genomic characterization uncovers novel biology.</title>
        <authorList>
            <person name="Wiegand S."/>
            <person name="Jogler M."/>
            <person name="Boedeker C."/>
            <person name="Pinto D."/>
            <person name="Vollmers J."/>
            <person name="Rivas-Marin E."/>
            <person name="Kohn T."/>
            <person name="Peeters S.H."/>
            <person name="Heuer A."/>
            <person name="Rast P."/>
            <person name="Oberbeckmann S."/>
            <person name="Bunk B."/>
            <person name="Jeske O."/>
            <person name="Meyerdierks A."/>
            <person name="Storesund J.E."/>
            <person name="Kallscheuer N."/>
            <person name="Luecker S."/>
            <person name="Lage O.M."/>
            <person name="Pohl T."/>
            <person name="Merkel B.J."/>
            <person name="Hornburger P."/>
            <person name="Mueller R.-W."/>
            <person name="Bruemmer F."/>
            <person name="Labrenz M."/>
            <person name="Spormann A.M."/>
            <person name="Op den Camp H."/>
            <person name="Overmann J."/>
            <person name="Amann R."/>
            <person name="Jetten M.S.M."/>
            <person name="Mascher T."/>
            <person name="Medema M.H."/>
            <person name="Devos D.P."/>
            <person name="Kaster A.-K."/>
            <person name="Ovreas L."/>
            <person name="Rohde M."/>
            <person name="Galperin M.Y."/>
            <person name="Jogler C."/>
        </authorList>
    </citation>
    <scope>NUCLEOTIDE SEQUENCE [LARGE SCALE GENOMIC DNA]</scope>
    <source>
        <strain evidence="1 2">Pan161</strain>
    </source>
</reference>
<evidence type="ECO:0000313" key="2">
    <source>
        <dbReference type="Proteomes" id="UP000316855"/>
    </source>
</evidence>
<protein>
    <submittedName>
        <fullName evidence="1">Uncharacterized protein</fullName>
    </submittedName>
</protein>
<sequence length="118" mass="13809">MSGSLYVFQTINTYHFADTQNALAKEFPHSRPRVEGGRLKGKQQNPLTFRVTMAVPFNPHEKNAEIQQMADRILEIASKNLNLEDYERAEMHFYQAVPEQEIIMRDVTRDIKTWINQN</sequence>
<dbReference type="AlphaFoldDB" id="A0A517VHF5"/>
<evidence type="ECO:0000313" key="1">
    <source>
        <dbReference type="EMBL" id="QDT92431.1"/>
    </source>
</evidence>
<name>A0A517VHF5_9PLAN</name>
<accession>A0A517VHF5</accession>
<proteinExistence type="predicted"/>
<gene>
    <name evidence="1" type="ORF">Pan161_40980</name>
</gene>
<dbReference type="Proteomes" id="UP000316855">
    <property type="component" value="Chromosome"/>
</dbReference>